<name>A0A1U7M5C6_TISCR</name>
<dbReference type="AlphaFoldDB" id="A0A1U7M5C6"/>
<gene>
    <name evidence="1" type="ORF">TICRE_15290</name>
</gene>
<organism evidence="1 2">
    <name type="scientific">Tissierella creatinophila DSM 6911</name>
    <dbReference type="NCBI Taxonomy" id="1123403"/>
    <lineage>
        <taxon>Bacteria</taxon>
        <taxon>Bacillati</taxon>
        <taxon>Bacillota</taxon>
        <taxon>Tissierellia</taxon>
        <taxon>Tissierellales</taxon>
        <taxon>Tissierellaceae</taxon>
        <taxon>Tissierella</taxon>
    </lineage>
</organism>
<protein>
    <submittedName>
        <fullName evidence="1">Uncharacterized protein</fullName>
    </submittedName>
</protein>
<evidence type="ECO:0000313" key="1">
    <source>
        <dbReference type="EMBL" id="OLS02491.1"/>
    </source>
</evidence>
<dbReference type="Proteomes" id="UP000186112">
    <property type="component" value="Unassembled WGS sequence"/>
</dbReference>
<reference evidence="1 2" key="1">
    <citation type="submission" date="2016-02" db="EMBL/GenBank/DDBJ databases">
        <title>Genome sequence of Tissierella creatinophila DSM 6911.</title>
        <authorList>
            <person name="Poehlein A."/>
            <person name="Daniel R."/>
        </authorList>
    </citation>
    <scope>NUCLEOTIDE SEQUENCE [LARGE SCALE GENOMIC DNA]</scope>
    <source>
        <strain evidence="1 2">DSM 6911</strain>
    </source>
</reference>
<accession>A0A1U7M5C6</accession>
<evidence type="ECO:0000313" key="2">
    <source>
        <dbReference type="Proteomes" id="UP000186112"/>
    </source>
</evidence>
<dbReference type="RefSeq" id="WP_075726750.1">
    <property type="nucleotide sequence ID" value="NZ_LTDM01000025.1"/>
</dbReference>
<comment type="caution">
    <text evidence="1">The sequence shown here is derived from an EMBL/GenBank/DDBJ whole genome shotgun (WGS) entry which is preliminary data.</text>
</comment>
<sequence>MTKEEELMRFLHERIFDPILSSETVPANIKSGVNLTIGRMSRLTAEKMVQYFWSALAQDNSIAFSRKLEVEGLTRFEDVMEEFRDIFNDEWIRSI</sequence>
<dbReference type="OrthoDB" id="1798676at2"/>
<dbReference type="EMBL" id="LTDM01000025">
    <property type="protein sequence ID" value="OLS02491.1"/>
    <property type="molecule type" value="Genomic_DNA"/>
</dbReference>
<keyword evidence="2" id="KW-1185">Reference proteome</keyword>
<proteinExistence type="predicted"/>